<evidence type="ECO:0000313" key="4">
    <source>
        <dbReference type="Proteomes" id="UP000004982"/>
    </source>
</evidence>
<organism evidence="2 4">
    <name type="scientific">Neisseria macacae ATCC 33926</name>
    <dbReference type="NCBI Taxonomy" id="997348"/>
    <lineage>
        <taxon>Bacteria</taxon>
        <taxon>Pseudomonadati</taxon>
        <taxon>Pseudomonadota</taxon>
        <taxon>Betaproteobacteria</taxon>
        <taxon>Neisseriales</taxon>
        <taxon>Neisseriaceae</taxon>
        <taxon>Neisseria</taxon>
    </lineage>
</organism>
<dbReference type="PROSITE" id="PS51257">
    <property type="entry name" value="PROKAR_LIPOPROTEIN"/>
    <property type="match status" value="1"/>
</dbReference>
<evidence type="ECO:0000313" key="2">
    <source>
        <dbReference type="EMBL" id="EGQ77728.1"/>
    </source>
</evidence>
<reference evidence="3 5" key="2">
    <citation type="submission" date="2022-03" db="EMBL/GenBank/DDBJ databases">
        <title>Genome sequencing of Neisseria macacae.</title>
        <authorList>
            <person name="Baek M.-G."/>
        </authorList>
    </citation>
    <scope>NUCLEOTIDE SEQUENCE [LARGE SCALE GENOMIC DNA]</scope>
    <source>
        <strain evidence="3 5">ATCC 33926</strain>
    </source>
</reference>
<dbReference type="EMBL" id="CP094241">
    <property type="protein sequence ID" value="UNV85595.1"/>
    <property type="molecule type" value="Genomic_DNA"/>
</dbReference>
<proteinExistence type="predicted"/>
<dbReference type="AlphaFoldDB" id="A0AA36UKK5"/>
<dbReference type="EMBL" id="AFQE01000037">
    <property type="protein sequence ID" value="EGQ77728.1"/>
    <property type="molecule type" value="Genomic_DNA"/>
</dbReference>
<gene>
    <name evidence="2" type="ORF">HMPREF9418_0853</name>
    <name evidence="3" type="ORF">MON40_03510</name>
</gene>
<feature type="chain" id="PRO_5041351167" description="Lipoprotein" evidence="1">
    <location>
        <begin position="22"/>
        <end position="124"/>
    </location>
</feature>
<evidence type="ECO:0000313" key="3">
    <source>
        <dbReference type="EMBL" id="UNV85595.1"/>
    </source>
</evidence>
<dbReference type="RefSeq" id="WP_003777134.1">
    <property type="nucleotide sequence ID" value="NZ_CP094241.1"/>
</dbReference>
<protein>
    <recommendedName>
        <fullName evidence="6">Lipoprotein</fullName>
    </recommendedName>
</protein>
<sequence>MVRLTSSLLLLITGLSLTACGSSIDYDRQGLARSKQMWQQRLDSLPIGATEAQLHDWQTKYGLKLAFQEPDHYYSSNLPEGHFPVKKHWSKFSPCDAYFLSLTIQTNEQKQVVKKELKALGSCI</sequence>
<evidence type="ECO:0000313" key="5">
    <source>
        <dbReference type="Proteomes" id="UP000829455"/>
    </source>
</evidence>
<accession>A0AA36UKK5</accession>
<feature type="signal peptide" evidence="1">
    <location>
        <begin position="1"/>
        <end position="21"/>
    </location>
</feature>
<dbReference type="Proteomes" id="UP000829455">
    <property type="component" value="Chromosome"/>
</dbReference>
<name>A0AA36UKK5_9NEIS</name>
<evidence type="ECO:0008006" key="6">
    <source>
        <dbReference type="Google" id="ProtNLM"/>
    </source>
</evidence>
<keyword evidence="1" id="KW-0732">Signal</keyword>
<evidence type="ECO:0000256" key="1">
    <source>
        <dbReference type="SAM" id="SignalP"/>
    </source>
</evidence>
<keyword evidence="5" id="KW-1185">Reference proteome</keyword>
<reference evidence="2 4" key="1">
    <citation type="submission" date="2011-05" db="EMBL/GenBank/DDBJ databases">
        <authorList>
            <person name="Muzny D."/>
            <person name="Qin X."/>
            <person name="Deng J."/>
            <person name="Jiang H."/>
            <person name="Liu Y."/>
            <person name="Qu J."/>
            <person name="Song X.-Z."/>
            <person name="Zhang L."/>
            <person name="Thornton R."/>
            <person name="Coyle M."/>
            <person name="Francisco L."/>
            <person name="Jackson L."/>
            <person name="Javaid M."/>
            <person name="Korchina V."/>
            <person name="Kovar C."/>
            <person name="Mata R."/>
            <person name="Mathew T."/>
            <person name="Ngo R."/>
            <person name="Nguyen L."/>
            <person name="Nguyen N."/>
            <person name="Okwuonu G."/>
            <person name="Ongeri F."/>
            <person name="Pham C."/>
            <person name="Simmons D."/>
            <person name="Wilczek-Boney K."/>
            <person name="Hale W."/>
            <person name="Jakkamsetti A."/>
            <person name="Pham P."/>
            <person name="Ruth R."/>
            <person name="San Lucas F."/>
            <person name="Warren J."/>
            <person name="Zhang J."/>
            <person name="Zhao Z."/>
            <person name="Zhou C."/>
            <person name="Zhu D."/>
            <person name="Lee S."/>
            <person name="Bess C."/>
            <person name="Blankenburg K."/>
            <person name="Forbes L."/>
            <person name="Fu Q."/>
            <person name="Gubbala S."/>
            <person name="Hirani K."/>
            <person name="Jayaseelan J.C."/>
            <person name="Lara F."/>
            <person name="Munidasa M."/>
            <person name="Palculict T."/>
            <person name="Patil S."/>
            <person name="Pu L.-L."/>
            <person name="Saada N."/>
            <person name="Tang L."/>
            <person name="Weissenberger G."/>
            <person name="Zhu Y."/>
            <person name="Hemphill L."/>
            <person name="Shang Y."/>
            <person name="Youmans B."/>
            <person name="Ayvaz T."/>
            <person name="Ross M."/>
            <person name="Santibanez J."/>
            <person name="Aqrawi P."/>
            <person name="Gross S."/>
            <person name="Joshi V."/>
            <person name="Fowler G."/>
            <person name="Nazareth L."/>
            <person name="Reid J."/>
            <person name="Worley K."/>
            <person name="Petrosino J."/>
            <person name="Highlander S."/>
            <person name="Gibbs R."/>
        </authorList>
    </citation>
    <scope>NUCLEOTIDE SEQUENCE [LARGE SCALE GENOMIC DNA]</scope>
    <source>
        <strain evidence="2 4">ATCC 33926</strain>
    </source>
</reference>
<dbReference type="Proteomes" id="UP000004982">
    <property type="component" value="Unassembled WGS sequence"/>
</dbReference>